<protein>
    <recommendedName>
        <fullName evidence="3">2-oxo-4-hydroxy-4-carboxy-5-ureidoimidazoline decarboxylase</fullName>
        <ecNumber evidence="3">4.1.1.97</ecNumber>
    </recommendedName>
</protein>
<dbReference type="Proteomes" id="UP000239434">
    <property type="component" value="Unassembled WGS sequence"/>
</dbReference>
<keyword evidence="6" id="KW-0456">Lyase</keyword>
<dbReference type="InterPro" id="IPR036778">
    <property type="entry name" value="OHCU_decarboxylase_sf"/>
</dbReference>
<dbReference type="GO" id="GO:0006144">
    <property type="term" value="P:purine nucleobase metabolic process"/>
    <property type="evidence" value="ECO:0007669"/>
    <property type="project" value="UniProtKB-KW"/>
</dbReference>
<evidence type="ECO:0000256" key="3">
    <source>
        <dbReference type="ARBA" id="ARBA00012257"/>
    </source>
</evidence>
<dbReference type="GO" id="GO:0000255">
    <property type="term" value="P:allantoin metabolic process"/>
    <property type="evidence" value="ECO:0007669"/>
    <property type="project" value="InterPro"/>
</dbReference>
<dbReference type="InterPro" id="IPR017580">
    <property type="entry name" value="OHCU_decarboxylase-1"/>
</dbReference>
<feature type="domain" description="Oxo-4-hydroxy-4-carboxy-5-ureidoimidazoline decarboxylase" evidence="7">
    <location>
        <begin position="7"/>
        <end position="168"/>
    </location>
</feature>
<dbReference type="Pfam" id="PF09349">
    <property type="entry name" value="OHCU_decarbox"/>
    <property type="match status" value="1"/>
</dbReference>
<dbReference type="GO" id="GO:0019628">
    <property type="term" value="P:urate catabolic process"/>
    <property type="evidence" value="ECO:0007669"/>
    <property type="project" value="UniProtKB-UniPathway"/>
</dbReference>
<comment type="catalytic activity">
    <reaction evidence="1">
        <text>5-hydroxy-2-oxo-4-ureido-2,5-dihydro-1H-imidazole-5-carboxylate + H(+) = (S)-allantoin + CO2</text>
        <dbReference type="Rhea" id="RHEA:26301"/>
        <dbReference type="ChEBI" id="CHEBI:15378"/>
        <dbReference type="ChEBI" id="CHEBI:15678"/>
        <dbReference type="ChEBI" id="CHEBI:16526"/>
        <dbReference type="ChEBI" id="CHEBI:58639"/>
        <dbReference type="EC" id="4.1.1.97"/>
    </reaction>
</comment>
<accession>A0A2S9IZ17</accession>
<dbReference type="InterPro" id="IPR018020">
    <property type="entry name" value="OHCU_decarboxylase"/>
</dbReference>
<dbReference type="SUPFAM" id="SSF158694">
    <property type="entry name" value="UraD-Like"/>
    <property type="match status" value="1"/>
</dbReference>
<dbReference type="AlphaFoldDB" id="A0A2S9IZ17"/>
<keyword evidence="5" id="KW-0210">Decarboxylase</keyword>
<organism evidence="8 9">
    <name type="scientific">Phyllobacterium phragmitis</name>
    <dbReference type="NCBI Taxonomy" id="2670329"/>
    <lineage>
        <taxon>Bacteria</taxon>
        <taxon>Pseudomonadati</taxon>
        <taxon>Pseudomonadota</taxon>
        <taxon>Alphaproteobacteria</taxon>
        <taxon>Hyphomicrobiales</taxon>
        <taxon>Phyllobacteriaceae</taxon>
        <taxon>Phyllobacterium</taxon>
    </lineage>
</organism>
<dbReference type="RefSeq" id="WP_105740046.1">
    <property type="nucleotide sequence ID" value="NZ_PVBR01000001.1"/>
</dbReference>
<dbReference type="UniPathway" id="UPA00394">
    <property type="reaction ID" value="UER00652"/>
</dbReference>
<proteinExistence type="predicted"/>
<keyword evidence="9" id="KW-1185">Reference proteome</keyword>
<evidence type="ECO:0000313" key="8">
    <source>
        <dbReference type="EMBL" id="PRD45748.1"/>
    </source>
</evidence>
<dbReference type="EMBL" id="PVBR01000001">
    <property type="protein sequence ID" value="PRD45748.1"/>
    <property type="molecule type" value="Genomic_DNA"/>
</dbReference>
<dbReference type="PANTHER" id="PTHR43466">
    <property type="entry name" value="2-OXO-4-HYDROXY-4-CARBOXY-5-UREIDOIMIDAZOLINE DECARBOXYLASE-RELATED"/>
    <property type="match status" value="1"/>
</dbReference>
<keyword evidence="4" id="KW-0659">Purine metabolism</keyword>
<dbReference type="EC" id="4.1.1.97" evidence="3"/>
<comment type="pathway">
    <text evidence="2">Purine metabolism; urate degradation; (S)-allantoin from urate: step 3/3.</text>
</comment>
<dbReference type="PANTHER" id="PTHR43466:SF1">
    <property type="entry name" value="2-OXO-4-HYDROXY-4-CARBOXY-5-UREIDOIMIDAZOLINE DECARBOXYLASE-RELATED"/>
    <property type="match status" value="1"/>
</dbReference>
<evidence type="ECO:0000256" key="5">
    <source>
        <dbReference type="ARBA" id="ARBA00022793"/>
    </source>
</evidence>
<dbReference type="Gene3D" id="1.10.3330.10">
    <property type="entry name" value="Oxo-4-hydroxy-4-carboxy-5-ureidoimidazoline decarboxylase"/>
    <property type="match status" value="1"/>
</dbReference>
<evidence type="ECO:0000256" key="2">
    <source>
        <dbReference type="ARBA" id="ARBA00004754"/>
    </source>
</evidence>
<name>A0A2S9IZ17_9HYPH</name>
<evidence type="ECO:0000256" key="4">
    <source>
        <dbReference type="ARBA" id="ARBA00022631"/>
    </source>
</evidence>
<sequence>MTLDELNETPRVNFVAALGGIFEHSPWVAEAVADKRPFDTIEALHAAMAETVATAGRDKQVALIRAHPDLAGKAARAGALTEESTREQKGAGLDRLSDTEFEEFHRLNDAYKARFGFPFVLAVRGFDGGAHDARSILASFRARLDNSTDAEIDEALRQIARIARLRLDDLIL</sequence>
<comment type="caution">
    <text evidence="8">The sequence shown here is derived from an EMBL/GenBank/DDBJ whole genome shotgun (WGS) entry which is preliminary data.</text>
</comment>
<evidence type="ECO:0000259" key="7">
    <source>
        <dbReference type="Pfam" id="PF09349"/>
    </source>
</evidence>
<reference evidence="8 9" key="1">
    <citation type="submission" date="2018-02" db="EMBL/GenBank/DDBJ databases">
        <title>The draft genome of Phyllobacterium sp. 1N-3.</title>
        <authorList>
            <person name="Liu L."/>
            <person name="Li L."/>
            <person name="Zhang X."/>
            <person name="Wang T."/>
            <person name="Liang L."/>
        </authorList>
    </citation>
    <scope>NUCLEOTIDE SEQUENCE [LARGE SCALE GENOMIC DNA]</scope>
    <source>
        <strain evidence="8 9">1N-3</strain>
    </source>
</reference>
<dbReference type="NCBIfam" id="TIGR03164">
    <property type="entry name" value="UHCUDC"/>
    <property type="match status" value="1"/>
</dbReference>
<evidence type="ECO:0000256" key="1">
    <source>
        <dbReference type="ARBA" id="ARBA00001163"/>
    </source>
</evidence>
<evidence type="ECO:0000313" key="9">
    <source>
        <dbReference type="Proteomes" id="UP000239434"/>
    </source>
</evidence>
<gene>
    <name evidence="8" type="primary">uraD</name>
    <name evidence="8" type="ORF">C5748_00900</name>
</gene>
<evidence type="ECO:0000256" key="6">
    <source>
        <dbReference type="ARBA" id="ARBA00023239"/>
    </source>
</evidence>
<dbReference type="GO" id="GO:0051997">
    <property type="term" value="F:2-oxo-4-hydroxy-4-carboxy-5-ureidoimidazoline decarboxylase activity"/>
    <property type="evidence" value="ECO:0007669"/>
    <property type="project" value="UniProtKB-EC"/>
</dbReference>